<keyword evidence="12" id="KW-1185">Reference proteome</keyword>
<evidence type="ECO:0000256" key="7">
    <source>
        <dbReference type="ARBA" id="ARBA00023170"/>
    </source>
</evidence>
<dbReference type="PROSITE" id="PS00237">
    <property type="entry name" value="G_PROTEIN_RECEP_F1_1"/>
    <property type="match status" value="1"/>
</dbReference>
<feature type="transmembrane region" description="Helical" evidence="9">
    <location>
        <begin position="142"/>
        <end position="163"/>
    </location>
</feature>
<evidence type="ECO:0000256" key="3">
    <source>
        <dbReference type="ARBA" id="ARBA00022692"/>
    </source>
</evidence>
<feature type="transmembrane region" description="Helical" evidence="9">
    <location>
        <begin position="62"/>
        <end position="83"/>
    </location>
</feature>
<comment type="similarity">
    <text evidence="2">Belongs to the G-protein coupled receptor 1 family.</text>
</comment>
<proteinExistence type="inferred from homology"/>
<comment type="subcellular location">
    <subcellularLocation>
        <location evidence="1">Membrane</location>
        <topology evidence="1">Multi-pass membrane protein</topology>
    </subcellularLocation>
</comment>
<evidence type="ECO:0000256" key="6">
    <source>
        <dbReference type="ARBA" id="ARBA00023136"/>
    </source>
</evidence>
<name>A0A8J2LJ08_9HEXA</name>
<evidence type="ECO:0000313" key="11">
    <source>
        <dbReference type="EMBL" id="CAG7832778.1"/>
    </source>
</evidence>
<dbReference type="InterPro" id="IPR000276">
    <property type="entry name" value="GPCR_Rhodpsn"/>
</dbReference>
<dbReference type="PANTHER" id="PTHR24243">
    <property type="entry name" value="G-PROTEIN COUPLED RECEPTOR"/>
    <property type="match status" value="1"/>
</dbReference>
<keyword evidence="6 9" id="KW-0472">Membrane</keyword>
<sequence length="420" mass="47768">MENSSNTSMEEDDEDEYIFADPRIQAAFILLYSVVFFFCFFGNLTVVLVMRLHWKMRGSTKFCLGNLAFANLCVGIFCVYQDLFMYLIDSWVFGKFLCKMHHFTNNLAHTASILILVVIAIERYFAILDPFKCRRVFTTRRLRLVILGVWIISALICSPRWYYSVTVVNSLPGRNGEPVRYEVICTLLLSIYDSSTAAVIQFLLLFLIPMIIISILYTKIGLFLQHRETFVCSFVQTTGVSDSTDSGQSIPLRDNNCSRRNSGFETFSRKVSFPMEVQLEKIQGQDHYSTCLHPLLTSTCSTCSPRGTRANCRTRCDSVRRAALNRQGSTVSSSSYYHARVRRNSSVVSSVQSPHKGVELNQSPIFFEEGSGVTGLEKCNIKLEVFFSDVMLYKVIRGIYTAREHLKAGCWGLETVPVFQ</sequence>
<dbReference type="GO" id="GO:0005886">
    <property type="term" value="C:plasma membrane"/>
    <property type="evidence" value="ECO:0007669"/>
    <property type="project" value="TreeGrafter"/>
</dbReference>
<keyword evidence="7" id="KW-0675">Receptor</keyword>
<dbReference type="PROSITE" id="PS50262">
    <property type="entry name" value="G_PROTEIN_RECEP_F1_2"/>
    <property type="match status" value="1"/>
</dbReference>
<evidence type="ECO:0000256" key="8">
    <source>
        <dbReference type="ARBA" id="ARBA00023224"/>
    </source>
</evidence>
<dbReference type="PANTHER" id="PTHR24243:SF224">
    <property type="entry name" value="G-PROTEIN COUPLED RECEPTOR 19-RELATED"/>
    <property type="match status" value="1"/>
</dbReference>
<organism evidence="11 12">
    <name type="scientific">Allacma fusca</name>
    <dbReference type="NCBI Taxonomy" id="39272"/>
    <lineage>
        <taxon>Eukaryota</taxon>
        <taxon>Metazoa</taxon>
        <taxon>Ecdysozoa</taxon>
        <taxon>Arthropoda</taxon>
        <taxon>Hexapoda</taxon>
        <taxon>Collembola</taxon>
        <taxon>Symphypleona</taxon>
        <taxon>Sminthuridae</taxon>
        <taxon>Allacma</taxon>
    </lineage>
</organism>
<dbReference type="GO" id="GO:0004930">
    <property type="term" value="F:G protein-coupled receptor activity"/>
    <property type="evidence" value="ECO:0007669"/>
    <property type="project" value="UniProtKB-KW"/>
</dbReference>
<evidence type="ECO:0000313" key="12">
    <source>
        <dbReference type="Proteomes" id="UP000708208"/>
    </source>
</evidence>
<feature type="domain" description="G-protein coupled receptors family 1 profile" evidence="10">
    <location>
        <begin position="42"/>
        <end position="220"/>
    </location>
</feature>
<evidence type="ECO:0000256" key="1">
    <source>
        <dbReference type="ARBA" id="ARBA00004141"/>
    </source>
</evidence>
<keyword evidence="4 9" id="KW-1133">Transmembrane helix</keyword>
<dbReference type="OrthoDB" id="6076970at2759"/>
<evidence type="ECO:0000256" key="9">
    <source>
        <dbReference type="SAM" id="Phobius"/>
    </source>
</evidence>
<dbReference type="Proteomes" id="UP000708208">
    <property type="component" value="Unassembled WGS sequence"/>
</dbReference>
<evidence type="ECO:0000256" key="2">
    <source>
        <dbReference type="ARBA" id="ARBA00010663"/>
    </source>
</evidence>
<feature type="transmembrane region" description="Helical" evidence="9">
    <location>
        <begin position="103"/>
        <end position="121"/>
    </location>
</feature>
<dbReference type="InterPro" id="IPR017452">
    <property type="entry name" value="GPCR_Rhodpsn_7TM"/>
</dbReference>
<dbReference type="SUPFAM" id="SSF81321">
    <property type="entry name" value="Family A G protein-coupled receptor-like"/>
    <property type="match status" value="1"/>
</dbReference>
<dbReference type="AlphaFoldDB" id="A0A8J2LJ08"/>
<feature type="transmembrane region" description="Helical" evidence="9">
    <location>
        <begin position="26"/>
        <end position="50"/>
    </location>
</feature>
<keyword evidence="5" id="KW-0297">G-protein coupled receptor</keyword>
<reference evidence="11" key="1">
    <citation type="submission" date="2021-06" db="EMBL/GenBank/DDBJ databases">
        <authorList>
            <person name="Hodson N. C."/>
            <person name="Mongue J. A."/>
            <person name="Jaron S. K."/>
        </authorList>
    </citation>
    <scope>NUCLEOTIDE SEQUENCE</scope>
</reference>
<feature type="transmembrane region" description="Helical" evidence="9">
    <location>
        <begin position="198"/>
        <end position="217"/>
    </location>
</feature>
<keyword evidence="3 9" id="KW-0812">Transmembrane</keyword>
<evidence type="ECO:0000256" key="5">
    <source>
        <dbReference type="ARBA" id="ARBA00023040"/>
    </source>
</evidence>
<evidence type="ECO:0000256" key="4">
    <source>
        <dbReference type="ARBA" id="ARBA00022989"/>
    </source>
</evidence>
<dbReference type="EMBL" id="CAJVCH010566952">
    <property type="protein sequence ID" value="CAG7832778.1"/>
    <property type="molecule type" value="Genomic_DNA"/>
</dbReference>
<keyword evidence="8" id="KW-0807">Transducer</keyword>
<accession>A0A8J2LJ08</accession>
<comment type="caution">
    <text evidence="11">The sequence shown here is derived from an EMBL/GenBank/DDBJ whole genome shotgun (WGS) entry which is preliminary data.</text>
</comment>
<dbReference type="Pfam" id="PF00001">
    <property type="entry name" value="7tm_1"/>
    <property type="match status" value="1"/>
</dbReference>
<evidence type="ECO:0000259" key="10">
    <source>
        <dbReference type="PROSITE" id="PS50262"/>
    </source>
</evidence>
<gene>
    <name evidence="11" type="ORF">AFUS01_LOCUS42446</name>
</gene>
<protein>
    <recommendedName>
        <fullName evidence="10">G-protein coupled receptors family 1 profile domain-containing protein</fullName>
    </recommendedName>
</protein>